<dbReference type="EMBL" id="JBHTAR010000011">
    <property type="protein sequence ID" value="MFC7198818.1"/>
    <property type="molecule type" value="Genomic_DNA"/>
</dbReference>
<keyword evidence="3" id="KW-1185">Reference proteome</keyword>
<gene>
    <name evidence="2" type="ORF">ACFQJ9_05180</name>
</gene>
<proteinExistence type="predicted"/>
<accession>A0ABD5Z1A4</accession>
<dbReference type="Proteomes" id="UP001596447">
    <property type="component" value="Unassembled WGS sequence"/>
</dbReference>
<evidence type="ECO:0000259" key="1">
    <source>
        <dbReference type="Pfam" id="PF25942"/>
    </source>
</evidence>
<dbReference type="Pfam" id="PF25942">
    <property type="entry name" value="Ig_halo"/>
    <property type="match status" value="1"/>
</dbReference>
<dbReference type="AlphaFoldDB" id="A0ABD5Z1A4"/>
<evidence type="ECO:0000313" key="2">
    <source>
        <dbReference type="EMBL" id="MFC7198818.1"/>
    </source>
</evidence>
<evidence type="ECO:0000313" key="3">
    <source>
        <dbReference type="Proteomes" id="UP001596447"/>
    </source>
</evidence>
<feature type="domain" description="Ig-like" evidence="1">
    <location>
        <begin position="46"/>
        <end position="127"/>
    </location>
</feature>
<organism evidence="2 3">
    <name type="scientific">Halospeciosus flavus</name>
    <dbReference type="NCBI Taxonomy" id="3032283"/>
    <lineage>
        <taxon>Archaea</taxon>
        <taxon>Methanobacteriati</taxon>
        <taxon>Methanobacteriota</taxon>
        <taxon>Stenosarchaea group</taxon>
        <taxon>Halobacteria</taxon>
        <taxon>Halobacteriales</taxon>
        <taxon>Halobacteriaceae</taxon>
        <taxon>Halospeciosus</taxon>
    </lineage>
</organism>
<dbReference type="PROSITE" id="PS51257">
    <property type="entry name" value="PROKAR_LIPOPROTEIN"/>
    <property type="match status" value="1"/>
</dbReference>
<name>A0ABD5Z1A4_9EURY</name>
<reference evidence="2 3" key="1">
    <citation type="journal article" date="2019" name="Int. J. Syst. Evol. Microbiol.">
        <title>The Global Catalogue of Microorganisms (GCM) 10K type strain sequencing project: providing services to taxonomists for standard genome sequencing and annotation.</title>
        <authorList>
            <consortium name="The Broad Institute Genomics Platform"/>
            <consortium name="The Broad Institute Genome Sequencing Center for Infectious Disease"/>
            <person name="Wu L."/>
            <person name="Ma J."/>
        </authorList>
    </citation>
    <scope>NUCLEOTIDE SEQUENCE [LARGE SCALE GENOMIC DNA]</scope>
    <source>
        <strain evidence="2 3">XZGYJ-43</strain>
    </source>
</reference>
<sequence length="131" mass="13941">MKDRLAVASVVAVLVALAGCSAIPGGLGGEAEPRHEVQVENGDDVAHTVTVEIRSDSETVLERTNDVSAGGEWNVTTQTTSGTYTVVVTTETGSRATETYSLPLAKGDRRSFTVVRVNESGSLDVRTYWQQ</sequence>
<protein>
    <recommendedName>
        <fullName evidence="1">Ig-like domain-containing protein</fullName>
    </recommendedName>
</protein>
<dbReference type="RefSeq" id="WP_279528777.1">
    <property type="nucleotide sequence ID" value="NZ_CP122312.1"/>
</dbReference>
<dbReference type="InterPro" id="IPR058929">
    <property type="entry name" value="Ig_halo"/>
</dbReference>
<comment type="caution">
    <text evidence="2">The sequence shown here is derived from an EMBL/GenBank/DDBJ whole genome shotgun (WGS) entry which is preliminary data.</text>
</comment>